<keyword evidence="8 9" id="KW-0234">DNA repair</keyword>
<keyword evidence="14" id="KW-1185">Reference proteome</keyword>
<reference evidence="13 14" key="1">
    <citation type="submission" date="2018-09" db="EMBL/GenBank/DDBJ databases">
        <authorList>
            <person name="Postec A."/>
        </authorList>
    </citation>
    <scope>NUCLEOTIDE SEQUENCE [LARGE SCALE GENOMIC DNA]</scope>
    <source>
        <strain evidence="13">70B-A</strain>
    </source>
</reference>
<evidence type="ECO:0000256" key="6">
    <source>
        <dbReference type="ARBA" id="ARBA00022763"/>
    </source>
</evidence>
<dbReference type="PANTHER" id="PTHR11264:SF0">
    <property type="entry name" value="URACIL-DNA GLYCOSYLASE"/>
    <property type="match status" value="1"/>
</dbReference>
<dbReference type="HAMAP" id="MF_00148">
    <property type="entry name" value="UDG"/>
    <property type="match status" value="1"/>
</dbReference>
<evidence type="ECO:0000256" key="10">
    <source>
        <dbReference type="PROSITE-ProRule" id="PRU10072"/>
    </source>
</evidence>
<dbReference type="NCBIfam" id="NF003588">
    <property type="entry name" value="PRK05254.1-1"/>
    <property type="match status" value="1"/>
</dbReference>
<dbReference type="GO" id="GO:0005737">
    <property type="term" value="C:cytoplasm"/>
    <property type="evidence" value="ECO:0007669"/>
    <property type="project" value="UniProtKB-SubCell"/>
</dbReference>
<dbReference type="InterPro" id="IPR036895">
    <property type="entry name" value="Uracil-DNA_glycosylase-like_sf"/>
</dbReference>
<name>A0A3P7S293_9FIRM</name>
<evidence type="ECO:0000256" key="11">
    <source>
        <dbReference type="RuleBase" id="RU003780"/>
    </source>
</evidence>
<evidence type="ECO:0000313" key="14">
    <source>
        <dbReference type="Proteomes" id="UP000279029"/>
    </source>
</evidence>
<keyword evidence="9" id="KW-0963">Cytoplasm</keyword>
<keyword evidence="6 9" id="KW-0227">DNA damage</keyword>
<dbReference type="GO" id="GO:0004844">
    <property type="term" value="F:uracil DNA N-glycosylase activity"/>
    <property type="evidence" value="ECO:0007669"/>
    <property type="project" value="UniProtKB-UniRule"/>
</dbReference>
<dbReference type="InterPro" id="IPR005122">
    <property type="entry name" value="Uracil-DNA_glycosylase-like"/>
</dbReference>
<evidence type="ECO:0000256" key="9">
    <source>
        <dbReference type="HAMAP-Rule" id="MF_00148"/>
    </source>
</evidence>
<dbReference type="EMBL" id="LR130778">
    <property type="protein sequence ID" value="VDN48772.1"/>
    <property type="molecule type" value="Genomic_DNA"/>
</dbReference>
<dbReference type="NCBIfam" id="TIGR00628">
    <property type="entry name" value="ung"/>
    <property type="match status" value="1"/>
</dbReference>
<comment type="subcellular location">
    <subcellularLocation>
        <location evidence="9">Cytoplasm</location>
    </subcellularLocation>
</comment>
<feature type="domain" description="Uracil-DNA glycosylase-like" evidence="12">
    <location>
        <begin position="64"/>
        <end position="224"/>
    </location>
</feature>
<dbReference type="AlphaFoldDB" id="A0A3P7S293"/>
<evidence type="ECO:0000256" key="1">
    <source>
        <dbReference type="ARBA" id="ARBA00001400"/>
    </source>
</evidence>
<dbReference type="PROSITE" id="PS00130">
    <property type="entry name" value="U_DNA_GLYCOSYLASE"/>
    <property type="match status" value="1"/>
</dbReference>
<evidence type="ECO:0000256" key="3">
    <source>
        <dbReference type="ARBA" id="ARBA00008184"/>
    </source>
</evidence>
<evidence type="ECO:0000256" key="4">
    <source>
        <dbReference type="ARBA" id="ARBA00012030"/>
    </source>
</evidence>
<evidence type="ECO:0000256" key="2">
    <source>
        <dbReference type="ARBA" id="ARBA00002631"/>
    </source>
</evidence>
<dbReference type="Proteomes" id="UP000279029">
    <property type="component" value="Chromosome"/>
</dbReference>
<organism evidence="13 14">
    <name type="scientific">Petrocella atlantisensis</name>
    <dbReference type="NCBI Taxonomy" id="2173034"/>
    <lineage>
        <taxon>Bacteria</taxon>
        <taxon>Bacillati</taxon>
        <taxon>Bacillota</taxon>
        <taxon>Clostridia</taxon>
        <taxon>Lachnospirales</taxon>
        <taxon>Vallitaleaceae</taxon>
        <taxon>Petrocella</taxon>
    </lineage>
</organism>
<dbReference type="CDD" id="cd10027">
    <property type="entry name" value="UDG-F1-like"/>
    <property type="match status" value="1"/>
</dbReference>
<dbReference type="SMART" id="SM00987">
    <property type="entry name" value="UreE_C"/>
    <property type="match status" value="1"/>
</dbReference>
<dbReference type="InterPro" id="IPR018085">
    <property type="entry name" value="Ura-DNA_Glyclase_AS"/>
</dbReference>
<comment type="function">
    <text evidence="2 9 11">Excises uracil residues from the DNA which can arise as a result of misincorporation of dUMP residues by DNA polymerase or due to deamination of cytosine.</text>
</comment>
<dbReference type="EC" id="3.2.2.27" evidence="4 9"/>
<dbReference type="NCBIfam" id="NF003592">
    <property type="entry name" value="PRK05254.1-5"/>
    <property type="match status" value="1"/>
</dbReference>
<evidence type="ECO:0000256" key="8">
    <source>
        <dbReference type="ARBA" id="ARBA00023204"/>
    </source>
</evidence>
<accession>A0A3P7S293</accession>
<evidence type="ECO:0000256" key="7">
    <source>
        <dbReference type="ARBA" id="ARBA00022801"/>
    </source>
</evidence>
<dbReference type="NCBIfam" id="NF003591">
    <property type="entry name" value="PRK05254.1-4"/>
    <property type="match status" value="1"/>
</dbReference>
<evidence type="ECO:0000313" key="13">
    <source>
        <dbReference type="EMBL" id="VDN48772.1"/>
    </source>
</evidence>
<feature type="active site" description="Proton acceptor" evidence="9 10">
    <location>
        <position position="79"/>
    </location>
</feature>
<gene>
    <name evidence="9 13" type="primary">ung</name>
    <name evidence="13" type="ORF">PATL70BA_2865</name>
</gene>
<comment type="similarity">
    <text evidence="3 9 11">Belongs to the uracil-DNA glycosylase (UDG) superfamily. UNG family.</text>
</comment>
<comment type="catalytic activity">
    <reaction evidence="1 9 11">
        <text>Hydrolyzes single-stranded DNA or mismatched double-stranded DNA and polynucleotides, releasing free uracil.</text>
        <dbReference type="EC" id="3.2.2.27"/>
    </reaction>
</comment>
<dbReference type="Gene3D" id="3.40.470.10">
    <property type="entry name" value="Uracil-DNA glycosylase-like domain"/>
    <property type="match status" value="1"/>
</dbReference>
<dbReference type="GO" id="GO:0097510">
    <property type="term" value="P:base-excision repair, AP site formation via deaminated base removal"/>
    <property type="evidence" value="ECO:0007669"/>
    <property type="project" value="TreeGrafter"/>
</dbReference>
<evidence type="ECO:0000259" key="12">
    <source>
        <dbReference type="SMART" id="SM00986"/>
    </source>
</evidence>
<dbReference type="SMART" id="SM00986">
    <property type="entry name" value="UDG"/>
    <property type="match status" value="1"/>
</dbReference>
<evidence type="ECO:0000256" key="5">
    <source>
        <dbReference type="ARBA" id="ARBA00018429"/>
    </source>
</evidence>
<proteinExistence type="inferred from homology"/>
<dbReference type="FunFam" id="3.40.470.10:FF:000001">
    <property type="entry name" value="Uracil-DNA glycosylase"/>
    <property type="match status" value="1"/>
</dbReference>
<dbReference type="PANTHER" id="PTHR11264">
    <property type="entry name" value="URACIL-DNA GLYCOSYLASE"/>
    <property type="match status" value="1"/>
</dbReference>
<sequence>MLYKSVVFDQERFMNMKIQNRQWAKVLEEEFEKTYYKEMWSILEEAYDLEKIYPPKKDVFSAFEITDYNQVKVVILGQDPYHGEGQAHGLCFSVMPDKKIPPSLKNIYKELASDLGILIPDHGYLIDWAKQGILMMNSICTVRAGLPSSHKHLGWERFTDSVIEVLNKREEGMVFILWGNHAIKKEALITNQRHQIIKSPHPSPFSARKGFFGSRPFSHTNNHLIEMGYEAVDWSIQPYSQQIKFDLG</sequence>
<dbReference type="KEGG" id="cbar:PATL70BA_2865"/>
<protein>
    <recommendedName>
        <fullName evidence="5 9">Uracil-DNA glycosylase</fullName>
        <shortName evidence="9">UDG</shortName>
        <ecNumber evidence="4 9">3.2.2.27</ecNumber>
    </recommendedName>
</protein>
<dbReference type="NCBIfam" id="NF003589">
    <property type="entry name" value="PRK05254.1-2"/>
    <property type="match status" value="1"/>
</dbReference>
<keyword evidence="13" id="KW-0326">Glycosidase</keyword>
<keyword evidence="7 9" id="KW-0378">Hydrolase</keyword>
<dbReference type="Pfam" id="PF03167">
    <property type="entry name" value="UDG"/>
    <property type="match status" value="1"/>
</dbReference>
<dbReference type="SUPFAM" id="SSF52141">
    <property type="entry name" value="Uracil-DNA glycosylase-like"/>
    <property type="match status" value="1"/>
</dbReference>
<dbReference type="InterPro" id="IPR002043">
    <property type="entry name" value="UDG_fam1"/>
</dbReference>